<protein>
    <submittedName>
        <fullName evidence="5">MarR family transcriptional regulator</fullName>
    </submittedName>
</protein>
<dbReference type="SUPFAM" id="SSF46785">
    <property type="entry name" value="Winged helix' DNA-binding domain"/>
    <property type="match status" value="1"/>
</dbReference>
<dbReference type="EMBL" id="JACWMW010000002">
    <property type="protein sequence ID" value="MBD1385903.1"/>
    <property type="molecule type" value="Genomic_DNA"/>
</dbReference>
<keyword evidence="6" id="KW-1185">Reference proteome</keyword>
<organism evidence="5 6">
    <name type="scientific">Mucilaginibacter rigui</name>
    <dbReference type="NCBI Taxonomy" id="534635"/>
    <lineage>
        <taxon>Bacteria</taxon>
        <taxon>Pseudomonadati</taxon>
        <taxon>Bacteroidota</taxon>
        <taxon>Sphingobacteriia</taxon>
        <taxon>Sphingobacteriales</taxon>
        <taxon>Sphingobacteriaceae</taxon>
        <taxon>Mucilaginibacter</taxon>
    </lineage>
</organism>
<accession>A0ABR7X5P4</accession>
<sequence length="144" mass="16917">MERLDDIFFYTLEKSIKSYRQFAQRAMLKQGFKLTIDQWLVLKAIMDNPDWNQQAIADASFKDFASVTRIIELLVKKGFLTRAIHPTDRRRFLLTPMPKAEQDLKAMRPITEQNRKTALKGISEEQLALLHQYLTRIIENCQNS</sequence>
<evidence type="ECO:0000256" key="3">
    <source>
        <dbReference type="ARBA" id="ARBA00023163"/>
    </source>
</evidence>
<dbReference type="InterPro" id="IPR036390">
    <property type="entry name" value="WH_DNA-bd_sf"/>
</dbReference>
<dbReference type="SMART" id="SM00347">
    <property type="entry name" value="HTH_MARR"/>
    <property type="match status" value="1"/>
</dbReference>
<proteinExistence type="predicted"/>
<feature type="domain" description="HTH marR-type" evidence="4">
    <location>
        <begin position="5"/>
        <end position="139"/>
    </location>
</feature>
<evidence type="ECO:0000259" key="4">
    <source>
        <dbReference type="PROSITE" id="PS50995"/>
    </source>
</evidence>
<dbReference type="PROSITE" id="PS50995">
    <property type="entry name" value="HTH_MARR_2"/>
    <property type="match status" value="1"/>
</dbReference>
<dbReference type="Proteomes" id="UP000618754">
    <property type="component" value="Unassembled WGS sequence"/>
</dbReference>
<evidence type="ECO:0000313" key="5">
    <source>
        <dbReference type="EMBL" id="MBD1385903.1"/>
    </source>
</evidence>
<evidence type="ECO:0000256" key="1">
    <source>
        <dbReference type="ARBA" id="ARBA00023015"/>
    </source>
</evidence>
<name>A0ABR7X5P4_9SPHI</name>
<dbReference type="Pfam" id="PF01047">
    <property type="entry name" value="MarR"/>
    <property type="match status" value="1"/>
</dbReference>
<evidence type="ECO:0000256" key="2">
    <source>
        <dbReference type="ARBA" id="ARBA00023125"/>
    </source>
</evidence>
<dbReference type="Gene3D" id="1.10.10.10">
    <property type="entry name" value="Winged helix-like DNA-binding domain superfamily/Winged helix DNA-binding domain"/>
    <property type="match status" value="1"/>
</dbReference>
<dbReference type="RefSeq" id="WP_191175754.1">
    <property type="nucleotide sequence ID" value="NZ_JACWMW010000002.1"/>
</dbReference>
<comment type="caution">
    <text evidence="5">The sequence shown here is derived from an EMBL/GenBank/DDBJ whole genome shotgun (WGS) entry which is preliminary data.</text>
</comment>
<dbReference type="PANTHER" id="PTHR42756">
    <property type="entry name" value="TRANSCRIPTIONAL REGULATOR, MARR"/>
    <property type="match status" value="1"/>
</dbReference>
<dbReference type="PANTHER" id="PTHR42756:SF1">
    <property type="entry name" value="TRANSCRIPTIONAL REPRESSOR OF EMRAB OPERON"/>
    <property type="match status" value="1"/>
</dbReference>
<dbReference type="InterPro" id="IPR000835">
    <property type="entry name" value="HTH_MarR-typ"/>
</dbReference>
<dbReference type="InterPro" id="IPR036388">
    <property type="entry name" value="WH-like_DNA-bd_sf"/>
</dbReference>
<evidence type="ECO:0000313" key="6">
    <source>
        <dbReference type="Proteomes" id="UP000618754"/>
    </source>
</evidence>
<keyword evidence="2" id="KW-0238">DNA-binding</keyword>
<gene>
    <name evidence="5" type="ORF">IDJ75_11480</name>
</gene>
<keyword evidence="3" id="KW-0804">Transcription</keyword>
<reference evidence="5 6" key="1">
    <citation type="submission" date="2020-09" db="EMBL/GenBank/DDBJ databases">
        <title>Novel species of Mucilaginibacter isolated from a glacier on the Tibetan Plateau.</title>
        <authorList>
            <person name="Liu Q."/>
            <person name="Xin Y.-H."/>
        </authorList>
    </citation>
    <scope>NUCLEOTIDE SEQUENCE [LARGE SCALE GENOMIC DNA]</scope>
    <source>
        <strain evidence="5 6">CGMCC 1.13878</strain>
    </source>
</reference>
<keyword evidence="1" id="KW-0805">Transcription regulation</keyword>